<gene>
    <name evidence="3" type="ORF">FB45DRAFT_108902</name>
    <name evidence="4" type="ORF">FB45DRAFT_109303</name>
</gene>
<keyword evidence="5" id="KW-1185">Reference proteome</keyword>
<organism evidence="4 5">
    <name type="scientific">Roridomyces roridus</name>
    <dbReference type="NCBI Taxonomy" id="1738132"/>
    <lineage>
        <taxon>Eukaryota</taxon>
        <taxon>Fungi</taxon>
        <taxon>Dikarya</taxon>
        <taxon>Basidiomycota</taxon>
        <taxon>Agaricomycotina</taxon>
        <taxon>Agaricomycetes</taxon>
        <taxon>Agaricomycetidae</taxon>
        <taxon>Agaricales</taxon>
        <taxon>Marasmiineae</taxon>
        <taxon>Mycenaceae</taxon>
        <taxon>Roridomyces</taxon>
    </lineage>
</organism>
<dbReference type="Pfam" id="PF13391">
    <property type="entry name" value="HNH_2"/>
    <property type="match status" value="1"/>
</dbReference>
<feature type="compositionally biased region" description="Low complexity" evidence="1">
    <location>
        <begin position="227"/>
        <end position="243"/>
    </location>
</feature>
<reference evidence="4" key="1">
    <citation type="submission" date="2023-03" db="EMBL/GenBank/DDBJ databases">
        <title>Massive genome expansion in bonnet fungi (Mycena s.s.) driven by repeated elements and novel gene families across ecological guilds.</title>
        <authorList>
            <consortium name="Lawrence Berkeley National Laboratory"/>
            <person name="Harder C.B."/>
            <person name="Miyauchi S."/>
            <person name="Viragh M."/>
            <person name="Kuo A."/>
            <person name="Thoen E."/>
            <person name="Andreopoulos B."/>
            <person name="Lu D."/>
            <person name="Skrede I."/>
            <person name="Drula E."/>
            <person name="Henrissat B."/>
            <person name="Morin E."/>
            <person name="Kohler A."/>
            <person name="Barry K."/>
            <person name="LaButti K."/>
            <person name="Morin E."/>
            <person name="Salamov A."/>
            <person name="Lipzen A."/>
            <person name="Mereny Z."/>
            <person name="Hegedus B."/>
            <person name="Baldrian P."/>
            <person name="Stursova M."/>
            <person name="Weitz H."/>
            <person name="Taylor A."/>
            <person name="Grigoriev I.V."/>
            <person name="Nagy L.G."/>
            <person name="Martin F."/>
            <person name="Kauserud H."/>
        </authorList>
    </citation>
    <scope>NUCLEOTIDE SEQUENCE</scope>
    <source>
        <strain evidence="4">9284</strain>
    </source>
</reference>
<sequence length="308" mass="34548">MCTNLASNTMSHPTLVSLAPLPPTNAPYRYEWKSGRLNDNASDITAFSTSLDTRDEIPKIGRGCIVCGEKPIEHAHIMPESDKELWDELRDRGYVPPEAKPVHTEPRNGMTLCPNHRKNFDGYKAFVRYVDQIKAYVWFEFPRFEKDDDGSLTPIRGNFHGTKMYLKPEHPRAPIYSLFLIHEEAARGHNPFHRTIGDDVDLYSVQYSQDIQAALSRVQSQSMPPFTSTSATTASSQGASSTSPYGGNSFSSGSRMLVLSSLDEARSQILTCAKNSESWRQMTRETMSFDGTAEENFALYRRSVGFAA</sequence>
<dbReference type="EMBL" id="JARKIF010000014">
    <property type="protein sequence ID" value="KAJ7623568.1"/>
    <property type="molecule type" value="Genomic_DNA"/>
</dbReference>
<proteinExistence type="predicted"/>
<dbReference type="AlphaFoldDB" id="A0AAD7FK49"/>
<dbReference type="EMBL" id="JARKIF010000014">
    <property type="protein sequence ID" value="KAJ7623556.1"/>
    <property type="molecule type" value="Genomic_DNA"/>
</dbReference>
<protein>
    <recommendedName>
        <fullName evidence="2">HNH nuclease domain-containing protein</fullName>
    </recommendedName>
</protein>
<evidence type="ECO:0000313" key="4">
    <source>
        <dbReference type="EMBL" id="KAJ7623568.1"/>
    </source>
</evidence>
<evidence type="ECO:0000313" key="3">
    <source>
        <dbReference type="EMBL" id="KAJ7623556.1"/>
    </source>
</evidence>
<dbReference type="InterPro" id="IPR003615">
    <property type="entry name" value="HNH_nuc"/>
</dbReference>
<dbReference type="Proteomes" id="UP001221142">
    <property type="component" value="Unassembled WGS sequence"/>
</dbReference>
<feature type="region of interest" description="Disordered" evidence="1">
    <location>
        <begin position="222"/>
        <end position="247"/>
    </location>
</feature>
<feature type="domain" description="HNH nuclease" evidence="2">
    <location>
        <begin position="64"/>
        <end position="123"/>
    </location>
</feature>
<comment type="caution">
    <text evidence="4">The sequence shown here is derived from an EMBL/GenBank/DDBJ whole genome shotgun (WGS) entry which is preliminary data.</text>
</comment>
<evidence type="ECO:0000313" key="5">
    <source>
        <dbReference type="Proteomes" id="UP001221142"/>
    </source>
</evidence>
<accession>A0AAD7FK49</accession>
<evidence type="ECO:0000259" key="2">
    <source>
        <dbReference type="Pfam" id="PF13391"/>
    </source>
</evidence>
<name>A0AAD7FK49_9AGAR</name>
<evidence type="ECO:0000256" key="1">
    <source>
        <dbReference type="SAM" id="MobiDB-lite"/>
    </source>
</evidence>